<feature type="transmembrane region" description="Helical" evidence="1">
    <location>
        <begin position="114"/>
        <end position="132"/>
    </location>
</feature>
<dbReference type="PANTHER" id="PTHR37309:SF1">
    <property type="entry name" value="SLR0284 PROTEIN"/>
    <property type="match status" value="1"/>
</dbReference>
<dbReference type="EMBL" id="WBMT01000007">
    <property type="protein sequence ID" value="KAB2348564.1"/>
    <property type="molecule type" value="Genomic_DNA"/>
</dbReference>
<dbReference type="InterPro" id="IPR007165">
    <property type="entry name" value="Phage_holin_4_2"/>
</dbReference>
<keyword evidence="3" id="KW-1185">Reference proteome</keyword>
<keyword evidence="1" id="KW-0472">Membrane</keyword>
<gene>
    <name evidence="2" type="ORF">F8566_17470</name>
</gene>
<evidence type="ECO:0000313" key="2">
    <source>
        <dbReference type="EMBL" id="KAB2348564.1"/>
    </source>
</evidence>
<evidence type="ECO:0000256" key="1">
    <source>
        <dbReference type="SAM" id="Phobius"/>
    </source>
</evidence>
<evidence type="ECO:0000313" key="3">
    <source>
        <dbReference type="Proteomes" id="UP000468735"/>
    </source>
</evidence>
<protein>
    <submittedName>
        <fullName evidence="2">Phage holin family protein</fullName>
    </submittedName>
</protein>
<keyword evidence="1" id="KW-1133">Transmembrane helix</keyword>
<organism evidence="2 3">
    <name type="scientific">Actinomadura rudentiformis</name>
    <dbReference type="NCBI Taxonomy" id="359158"/>
    <lineage>
        <taxon>Bacteria</taxon>
        <taxon>Bacillati</taxon>
        <taxon>Actinomycetota</taxon>
        <taxon>Actinomycetes</taxon>
        <taxon>Streptosporangiales</taxon>
        <taxon>Thermomonosporaceae</taxon>
        <taxon>Actinomadura</taxon>
    </lineage>
</organism>
<dbReference type="Proteomes" id="UP000468735">
    <property type="component" value="Unassembled WGS sequence"/>
</dbReference>
<dbReference type="OrthoDB" id="9810847at2"/>
<dbReference type="PANTHER" id="PTHR37309">
    <property type="entry name" value="SLR0284 PROTEIN"/>
    <property type="match status" value="1"/>
</dbReference>
<proteinExistence type="predicted"/>
<keyword evidence="1" id="KW-0812">Transmembrane</keyword>
<sequence>MGRRPAPTHDRGVRILLKTAITAAALWVATLLVDGISVTGDTDLRRAATLVGVAVIFGLINVVIKPIVKTLGCAFYVLTLGLIGLVVNALLLLLASNLAERLELPFHVNGFWPAFWGAIVVGVVGWILNLLLNDD</sequence>
<comment type="caution">
    <text evidence="2">The sequence shown here is derived from an EMBL/GenBank/DDBJ whole genome shotgun (WGS) entry which is preliminary data.</text>
</comment>
<reference evidence="2 3" key="1">
    <citation type="submission" date="2019-09" db="EMBL/GenBank/DDBJ databases">
        <title>Actinomadura physcomitrii sp. nov., a novel actinomycete isolated from moss [Physcomitrium sphaericum (Ludw) Fuernr].</title>
        <authorList>
            <person name="Zhuang X."/>
            <person name="Liu C."/>
        </authorList>
    </citation>
    <scope>NUCLEOTIDE SEQUENCE [LARGE SCALE GENOMIC DNA]</scope>
    <source>
        <strain evidence="2 3">HMC1</strain>
    </source>
</reference>
<feature type="transmembrane region" description="Helical" evidence="1">
    <location>
        <begin position="71"/>
        <end position="94"/>
    </location>
</feature>
<name>A0A6H9YNK8_9ACTN</name>
<dbReference type="AlphaFoldDB" id="A0A6H9YNK8"/>
<dbReference type="Pfam" id="PF04020">
    <property type="entry name" value="Phage_holin_4_2"/>
    <property type="match status" value="1"/>
</dbReference>
<accession>A0A6H9YNK8</accession>
<feature type="transmembrane region" description="Helical" evidence="1">
    <location>
        <begin position="44"/>
        <end position="64"/>
    </location>
</feature>
<feature type="transmembrane region" description="Helical" evidence="1">
    <location>
        <begin position="12"/>
        <end position="32"/>
    </location>
</feature>